<evidence type="ECO:0000313" key="3">
    <source>
        <dbReference type="EMBL" id="HAG5258192.1"/>
    </source>
</evidence>
<name>A0A764Z1T6_SALER</name>
<comment type="caution">
    <text evidence="3">The sequence shown here is derived from an EMBL/GenBank/DDBJ whole genome shotgun (WGS) entry which is preliminary data.</text>
</comment>
<dbReference type="EMBL" id="DAAUQW010000017">
    <property type="protein sequence ID" value="HAF2529340.1"/>
    <property type="molecule type" value="Genomic_DNA"/>
</dbReference>
<evidence type="ECO:0000313" key="1">
    <source>
        <dbReference type="EMBL" id="HAF2211806.1"/>
    </source>
</evidence>
<accession>A0A764Z1T6</accession>
<dbReference type="AlphaFoldDB" id="A0A764Z1T6"/>
<evidence type="ECO:0000313" key="2">
    <source>
        <dbReference type="EMBL" id="HAF2529340.1"/>
    </source>
</evidence>
<reference evidence="3" key="2">
    <citation type="submission" date="2020-02" db="EMBL/GenBank/DDBJ databases">
        <authorList>
            <consortium name="NCBI Pathogen Detection Project"/>
        </authorList>
    </citation>
    <scope>NUCLEOTIDE SEQUENCE</scope>
    <source>
        <strain evidence="2">MA.04ba 6789-3</strain>
        <strain evidence="3">MA.CK_98/00001034</strain>
        <strain evidence="1">MA.GW_S00744-09</strain>
    </source>
</reference>
<sequence>MMLALALALMADGRRNATARLPSFIVRARIRSNAGQGRCVMTVNALYLRGREIN</sequence>
<dbReference type="EMBL" id="DAAYPZ010000016">
    <property type="protein sequence ID" value="HAG5258192.1"/>
    <property type="molecule type" value="Genomic_DNA"/>
</dbReference>
<reference evidence="3" key="1">
    <citation type="journal article" date="2018" name="Genome Biol.">
        <title>SKESA: strategic k-mer extension for scrupulous assemblies.</title>
        <authorList>
            <person name="Souvorov A."/>
            <person name="Agarwala R."/>
            <person name="Lipman D.J."/>
        </authorList>
    </citation>
    <scope>NUCLEOTIDE SEQUENCE</scope>
    <source>
        <strain evidence="2">MA.04ba 6789-3</strain>
        <strain evidence="3">MA.CK_98/00001034</strain>
        <strain evidence="1">MA.GW_S00744-09</strain>
    </source>
</reference>
<protein>
    <submittedName>
        <fullName evidence="3">Uncharacterized protein</fullName>
    </submittedName>
</protein>
<gene>
    <name evidence="3" type="ORF">G8577_004452</name>
    <name evidence="1" type="ORF">G9E81_004525</name>
    <name evidence="2" type="ORF">G9E92_004425</name>
</gene>
<dbReference type="EMBL" id="DAAUNW010000015">
    <property type="protein sequence ID" value="HAF2211806.1"/>
    <property type="molecule type" value="Genomic_DNA"/>
</dbReference>
<organism evidence="3">
    <name type="scientific">Salmonella enterica</name>
    <name type="common">Salmonella choleraesuis</name>
    <dbReference type="NCBI Taxonomy" id="28901"/>
    <lineage>
        <taxon>Bacteria</taxon>
        <taxon>Pseudomonadati</taxon>
        <taxon>Pseudomonadota</taxon>
        <taxon>Gammaproteobacteria</taxon>
        <taxon>Enterobacterales</taxon>
        <taxon>Enterobacteriaceae</taxon>
        <taxon>Salmonella</taxon>
    </lineage>
</organism>
<proteinExistence type="predicted"/>